<dbReference type="RefSeq" id="WP_166173722.1">
    <property type="nucleotide sequence ID" value="NZ_CP045119.1"/>
</dbReference>
<reference evidence="1 2" key="1">
    <citation type="submission" date="2019-10" db="EMBL/GenBank/DDBJ databases">
        <title>Rubrobacter sp nov SCSIO 52090 isolated from a deep-sea sediment in the South China Sea.</title>
        <authorList>
            <person name="Chen R.W."/>
        </authorList>
    </citation>
    <scope>NUCLEOTIDE SEQUENCE [LARGE SCALE GENOMIC DNA]</scope>
    <source>
        <strain evidence="1 2">SCSIO 52909</strain>
    </source>
</reference>
<evidence type="ECO:0000313" key="2">
    <source>
        <dbReference type="Proteomes" id="UP000501452"/>
    </source>
</evidence>
<organism evidence="1 2">
    <name type="scientific">Rubrobacter tropicus</name>
    <dbReference type="NCBI Taxonomy" id="2653851"/>
    <lineage>
        <taxon>Bacteria</taxon>
        <taxon>Bacillati</taxon>
        <taxon>Actinomycetota</taxon>
        <taxon>Rubrobacteria</taxon>
        <taxon>Rubrobacterales</taxon>
        <taxon>Rubrobacteraceae</taxon>
        <taxon>Rubrobacter</taxon>
    </lineage>
</organism>
<dbReference type="Proteomes" id="UP000501452">
    <property type="component" value="Chromosome"/>
</dbReference>
<proteinExistence type="predicted"/>
<gene>
    <name evidence="1" type="ORF">GBA63_04090</name>
</gene>
<dbReference type="KEGG" id="rub:GBA63_04090"/>
<protein>
    <submittedName>
        <fullName evidence="1">Uncharacterized protein</fullName>
    </submittedName>
</protein>
<sequence>MSEGSLPPFGISRPGSFPGLVKRALGRFFGKPRHAEIPASDPALGTRAASVVRRHADERATLLERAERLLGKALRLEEAGTPSESAGNRAERAWREVEEGLAALRASFVASEGAEGAEAFDRELGRRYPALGLKMHGLNA</sequence>
<name>A0A6G8Q622_9ACTN</name>
<keyword evidence="2" id="KW-1185">Reference proteome</keyword>
<accession>A0A6G8Q622</accession>
<dbReference type="EMBL" id="CP045119">
    <property type="protein sequence ID" value="QIN81912.1"/>
    <property type="molecule type" value="Genomic_DNA"/>
</dbReference>
<dbReference type="AlphaFoldDB" id="A0A6G8Q622"/>
<evidence type="ECO:0000313" key="1">
    <source>
        <dbReference type="EMBL" id="QIN81912.1"/>
    </source>
</evidence>